<dbReference type="AlphaFoldDB" id="A0A9P0AA93"/>
<dbReference type="InterPro" id="IPR035810">
    <property type="entry name" value="PEBP_euk"/>
</dbReference>
<dbReference type="Gene3D" id="3.90.280.10">
    <property type="entry name" value="PEBP-like"/>
    <property type="match status" value="1"/>
</dbReference>
<name>A0A9P0AA93_BEMTA</name>
<proteinExistence type="predicted"/>
<dbReference type="InterPro" id="IPR008914">
    <property type="entry name" value="PEBP"/>
</dbReference>
<organism evidence="1 2">
    <name type="scientific">Bemisia tabaci</name>
    <name type="common">Sweetpotato whitefly</name>
    <name type="synonym">Aleurodes tabaci</name>
    <dbReference type="NCBI Taxonomy" id="7038"/>
    <lineage>
        <taxon>Eukaryota</taxon>
        <taxon>Metazoa</taxon>
        <taxon>Ecdysozoa</taxon>
        <taxon>Arthropoda</taxon>
        <taxon>Hexapoda</taxon>
        <taxon>Insecta</taxon>
        <taxon>Pterygota</taxon>
        <taxon>Neoptera</taxon>
        <taxon>Paraneoptera</taxon>
        <taxon>Hemiptera</taxon>
        <taxon>Sternorrhyncha</taxon>
        <taxon>Aleyrodoidea</taxon>
        <taxon>Aleyrodidae</taxon>
        <taxon>Aleyrodinae</taxon>
        <taxon>Bemisia</taxon>
    </lineage>
</organism>
<dbReference type="InterPro" id="IPR036610">
    <property type="entry name" value="PEBP-like_sf"/>
</dbReference>
<keyword evidence="2" id="KW-1185">Reference proteome</keyword>
<dbReference type="Proteomes" id="UP001152759">
    <property type="component" value="Chromosome 3"/>
</dbReference>
<gene>
    <name evidence="1" type="ORF">BEMITA_LOCUS6450</name>
</gene>
<dbReference type="EMBL" id="OU963864">
    <property type="protein sequence ID" value="CAH0387432.1"/>
    <property type="molecule type" value="Genomic_DNA"/>
</dbReference>
<dbReference type="OrthoDB" id="2506647at2759"/>
<dbReference type="Pfam" id="PF01161">
    <property type="entry name" value="PBP"/>
    <property type="match status" value="1"/>
</dbReference>
<sequence length="221" mass="25718">MSVRRRINWPTITIHQMYPLLVTLFLIFKSILAVVELTPEQIREELVKSEIIPDVIVQPPQNVVQVTYLKWFVLKNYVNFGTIIKANKLQSPPASINWPYENNTYYSLILTSPDAPSRASPNLREWQHWIVGNIRKNEWQEGLTLTEYRAPGFVRNTGLHRMVFLVFKQPKKLSFSAHTRRKRVLRSYFSTQVFSAKHNLSIVAANYLQIDCGSPDEETES</sequence>
<evidence type="ECO:0000313" key="2">
    <source>
        <dbReference type="Proteomes" id="UP001152759"/>
    </source>
</evidence>
<accession>A0A9P0AA93</accession>
<dbReference type="PANTHER" id="PTHR11362:SF82">
    <property type="entry name" value="PHOSPHATIDYLETHANOLAMINE-BINDING PROTEIN 4"/>
    <property type="match status" value="1"/>
</dbReference>
<dbReference type="CDD" id="cd00866">
    <property type="entry name" value="PEBP_euk"/>
    <property type="match status" value="1"/>
</dbReference>
<dbReference type="PANTHER" id="PTHR11362">
    <property type="entry name" value="PHOSPHATIDYLETHANOLAMINE-BINDING PROTEIN"/>
    <property type="match status" value="1"/>
</dbReference>
<evidence type="ECO:0008006" key="3">
    <source>
        <dbReference type="Google" id="ProtNLM"/>
    </source>
</evidence>
<protein>
    <recommendedName>
        <fullName evidence="3">Phosphatidylethanolamine-binding protein</fullName>
    </recommendedName>
</protein>
<dbReference type="SUPFAM" id="SSF49777">
    <property type="entry name" value="PEBP-like"/>
    <property type="match status" value="1"/>
</dbReference>
<dbReference type="KEGG" id="btab:109040677"/>
<evidence type="ECO:0000313" key="1">
    <source>
        <dbReference type="EMBL" id="CAH0387432.1"/>
    </source>
</evidence>
<reference evidence="1" key="1">
    <citation type="submission" date="2021-12" db="EMBL/GenBank/DDBJ databases">
        <authorList>
            <person name="King R."/>
        </authorList>
    </citation>
    <scope>NUCLEOTIDE SEQUENCE</scope>
</reference>